<keyword evidence="2" id="KW-1185">Reference proteome</keyword>
<feature type="non-terminal residue" evidence="1">
    <location>
        <position position="59"/>
    </location>
</feature>
<reference evidence="1" key="1">
    <citation type="submission" date="2021-06" db="EMBL/GenBank/DDBJ databases">
        <authorList>
            <person name="Hodson N. C."/>
            <person name="Mongue J. A."/>
            <person name="Jaron S. K."/>
        </authorList>
    </citation>
    <scope>NUCLEOTIDE SEQUENCE</scope>
</reference>
<gene>
    <name evidence="1" type="ORF">AFUS01_LOCUS6297</name>
</gene>
<dbReference type="OrthoDB" id="6381815at2759"/>
<organism evidence="1 2">
    <name type="scientific">Allacma fusca</name>
    <dbReference type="NCBI Taxonomy" id="39272"/>
    <lineage>
        <taxon>Eukaryota</taxon>
        <taxon>Metazoa</taxon>
        <taxon>Ecdysozoa</taxon>
        <taxon>Arthropoda</taxon>
        <taxon>Hexapoda</taxon>
        <taxon>Collembola</taxon>
        <taxon>Symphypleona</taxon>
        <taxon>Sminthuridae</taxon>
        <taxon>Allacma</taxon>
    </lineage>
</organism>
<name>A0A8J2NW25_9HEXA</name>
<protein>
    <submittedName>
        <fullName evidence="1">Uncharacterized protein</fullName>
    </submittedName>
</protein>
<evidence type="ECO:0000313" key="1">
    <source>
        <dbReference type="EMBL" id="CAG7716809.1"/>
    </source>
</evidence>
<feature type="non-terminal residue" evidence="1">
    <location>
        <position position="1"/>
    </location>
</feature>
<dbReference type="Proteomes" id="UP000708208">
    <property type="component" value="Unassembled WGS sequence"/>
</dbReference>
<dbReference type="EMBL" id="CAJVCH010041395">
    <property type="protein sequence ID" value="CAG7716809.1"/>
    <property type="molecule type" value="Genomic_DNA"/>
</dbReference>
<sequence>ESSKSPKKEVQVVKFFDGTLHSVSNPKFIVEYEANKEEHIRSGLSKFISDSDFRSVNLW</sequence>
<evidence type="ECO:0000313" key="2">
    <source>
        <dbReference type="Proteomes" id="UP000708208"/>
    </source>
</evidence>
<proteinExistence type="predicted"/>
<accession>A0A8J2NW25</accession>
<comment type="caution">
    <text evidence="1">The sequence shown here is derived from an EMBL/GenBank/DDBJ whole genome shotgun (WGS) entry which is preliminary data.</text>
</comment>
<dbReference type="AlphaFoldDB" id="A0A8J2NW25"/>